<dbReference type="AlphaFoldDB" id="A0A5S4GC52"/>
<reference evidence="2 3" key="1">
    <citation type="submission" date="2019-05" db="EMBL/GenBank/DDBJ databases">
        <title>Draft genome sequence of Actinomadura geliboluensis A8036.</title>
        <authorList>
            <person name="Saricaoglu S."/>
            <person name="Isik K."/>
        </authorList>
    </citation>
    <scope>NUCLEOTIDE SEQUENCE [LARGE SCALE GENOMIC DNA]</scope>
    <source>
        <strain evidence="2 3">A8036</strain>
    </source>
</reference>
<feature type="signal peptide" evidence="1">
    <location>
        <begin position="1"/>
        <end position="26"/>
    </location>
</feature>
<organism evidence="2 3">
    <name type="scientific">Actinomadura geliboluensis</name>
    <dbReference type="NCBI Taxonomy" id="882440"/>
    <lineage>
        <taxon>Bacteria</taxon>
        <taxon>Bacillati</taxon>
        <taxon>Actinomycetota</taxon>
        <taxon>Actinomycetes</taxon>
        <taxon>Streptosporangiales</taxon>
        <taxon>Thermomonosporaceae</taxon>
        <taxon>Actinomadura</taxon>
    </lineage>
</organism>
<dbReference type="EMBL" id="VCKZ01000345">
    <property type="protein sequence ID" value="TMR30342.1"/>
    <property type="molecule type" value="Genomic_DNA"/>
</dbReference>
<name>A0A5S4GC52_9ACTN</name>
<dbReference type="Proteomes" id="UP000305238">
    <property type="component" value="Unassembled WGS sequence"/>
</dbReference>
<evidence type="ECO:0000313" key="3">
    <source>
        <dbReference type="Proteomes" id="UP000305238"/>
    </source>
</evidence>
<comment type="caution">
    <text evidence="2">The sequence shown here is derived from an EMBL/GenBank/DDBJ whole genome shotgun (WGS) entry which is preliminary data.</text>
</comment>
<protein>
    <submittedName>
        <fullName evidence="2">Uncharacterized protein</fullName>
    </submittedName>
</protein>
<evidence type="ECO:0000256" key="1">
    <source>
        <dbReference type="SAM" id="SignalP"/>
    </source>
</evidence>
<keyword evidence="3" id="KW-1185">Reference proteome</keyword>
<feature type="chain" id="PRO_5039539702" evidence="1">
    <location>
        <begin position="27"/>
        <end position="103"/>
    </location>
</feature>
<sequence length="103" mass="10615">MAGPFAKAARGLLIAAVATTSIGVLAAAPASADSDGAALVPPPVIVSYWSTERECEAAGANGLYQGAWYDFVCFYSSSAHAWALDVDYHMSPQKAPVGHNQSA</sequence>
<keyword evidence="1" id="KW-0732">Signal</keyword>
<proteinExistence type="predicted"/>
<evidence type="ECO:0000313" key="2">
    <source>
        <dbReference type="EMBL" id="TMR30342.1"/>
    </source>
</evidence>
<dbReference type="RefSeq" id="WP_138640563.1">
    <property type="nucleotide sequence ID" value="NZ_VCKZ01000345.1"/>
</dbReference>
<accession>A0A5S4GC52</accession>
<gene>
    <name evidence="2" type="ORF">ETD96_33855</name>
</gene>